<dbReference type="PANTHER" id="PTHR46179">
    <property type="entry name" value="ZINC FINGER PROTEIN"/>
    <property type="match status" value="1"/>
</dbReference>
<dbReference type="InterPro" id="IPR036236">
    <property type="entry name" value="Znf_C2H2_sf"/>
</dbReference>
<feature type="region of interest" description="Disordered" evidence="10">
    <location>
        <begin position="301"/>
        <end position="329"/>
    </location>
</feature>
<evidence type="ECO:0000313" key="13">
    <source>
        <dbReference type="Proteomes" id="UP000780801"/>
    </source>
</evidence>
<feature type="domain" description="C2H2-type" evidence="11">
    <location>
        <begin position="404"/>
        <end position="429"/>
    </location>
</feature>
<evidence type="ECO:0000256" key="10">
    <source>
        <dbReference type="SAM" id="MobiDB-lite"/>
    </source>
</evidence>
<evidence type="ECO:0000256" key="3">
    <source>
        <dbReference type="ARBA" id="ARBA00022737"/>
    </source>
</evidence>
<evidence type="ECO:0000256" key="2">
    <source>
        <dbReference type="ARBA" id="ARBA00022723"/>
    </source>
</evidence>
<evidence type="ECO:0000256" key="1">
    <source>
        <dbReference type="ARBA" id="ARBA00004123"/>
    </source>
</evidence>
<dbReference type="GO" id="GO:0006357">
    <property type="term" value="P:regulation of transcription by RNA polymerase II"/>
    <property type="evidence" value="ECO:0007669"/>
    <property type="project" value="TreeGrafter"/>
</dbReference>
<dbReference type="OrthoDB" id="427030at2759"/>
<keyword evidence="8" id="KW-0539">Nucleus</keyword>
<reference evidence="12" key="1">
    <citation type="journal article" date="2020" name="Fungal Divers.">
        <title>Resolving the Mortierellaceae phylogeny through synthesis of multi-gene phylogenetics and phylogenomics.</title>
        <authorList>
            <person name="Vandepol N."/>
            <person name="Liber J."/>
            <person name="Desiro A."/>
            <person name="Na H."/>
            <person name="Kennedy M."/>
            <person name="Barry K."/>
            <person name="Grigoriev I.V."/>
            <person name="Miller A.N."/>
            <person name="O'Donnell K."/>
            <person name="Stajich J.E."/>
            <person name="Bonito G."/>
        </authorList>
    </citation>
    <scope>NUCLEOTIDE SEQUENCE</scope>
    <source>
        <strain evidence="12">KOD1015</strain>
    </source>
</reference>
<dbReference type="GO" id="GO:0008270">
    <property type="term" value="F:zinc ion binding"/>
    <property type="evidence" value="ECO:0007669"/>
    <property type="project" value="UniProtKB-KW"/>
</dbReference>
<keyword evidence="13" id="KW-1185">Reference proteome</keyword>
<dbReference type="GO" id="GO:0005634">
    <property type="term" value="C:nucleus"/>
    <property type="evidence" value="ECO:0007669"/>
    <property type="project" value="UniProtKB-SubCell"/>
</dbReference>
<dbReference type="InterPro" id="IPR051061">
    <property type="entry name" value="Zinc_finger_trans_reg"/>
</dbReference>
<dbReference type="PROSITE" id="PS50157">
    <property type="entry name" value="ZINC_FINGER_C2H2_2"/>
    <property type="match status" value="7"/>
</dbReference>
<gene>
    <name evidence="12" type="ORF">BGW38_005567</name>
</gene>
<protein>
    <recommendedName>
        <fullName evidence="11">C2H2-type domain-containing protein</fullName>
    </recommendedName>
</protein>
<keyword evidence="4 9" id="KW-0863">Zinc-finger</keyword>
<dbReference type="InterPro" id="IPR013087">
    <property type="entry name" value="Znf_C2H2_type"/>
</dbReference>
<evidence type="ECO:0000313" key="12">
    <source>
        <dbReference type="EMBL" id="KAF9578569.1"/>
    </source>
</evidence>
<dbReference type="Proteomes" id="UP000780801">
    <property type="component" value="Unassembled WGS sequence"/>
</dbReference>
<evidence type="ECO:0000256" key="5">
    <source>
        <dbReference type="ARBA" id="ARBA00022833"/>
    </source>
</evidence>
<feature type="domain" description="C2H2-type" evidence="11">
    <location>
        <begin position="523"/>
        <end position="553"/>
    </location>
</feature>
<keyword evidence="5" id="KW-0862">Zinc</keyword>
<feature type="domain" description="C2H2-type" evidence="11">
    <location>
        <begin position="490"/>
        <end position="516"/>
    </location>
</feature>
<evidence type="ECO:0000256" key="4">
    <source>
        <dbReference type="ARBA" id="ARBA00022771"/>
    </source>
</evidence>
<feature type="compositionally biased region" description="Polar residues" evidence="10">
    <location>
        <begin position="85"/>
        <end position="99"/>
    </location>
</feature>
<feature type="region of interest" description="Disordered" evidence="10">
    <location>
        <begin position="1"/>
        <end position="151"/>
    </location>
</feature>
<feature type="compositionally biased region" description="Low complexity" evidence="10">
    <location>
        <begin position="308"/>
        <end position="323"/>
    </location>
</feature>
<accession>A0A9P6FNN9</accession>
<evidence type="ECO:0000256" key="7">
    <source>
        <dbReference type="ARBA" id="ARBA00023163"/>
    </source>
</evidence>
<feature type="compositionally biased region" description="Low complexity" evidence="10">
    <location>
        <begin position="1"/>
        <end position="28"/>
    </location>
</feature>
<organism evidence="12 13">
    <name type="scientific">Lunasporangiospora selenospora</name>
    <dbReference type="NCBI Taxonomy" id="979761"/>
    <lineage>
        <taxon>Eukaryota</taxon>
        <taxon>Fungi</taxon>
        <taxon>Fungi incertae sedis</taxon>
        <taxon>Mucoromycota</taxon>
        <taxon>Mortierellomycotina</taxon>
        <taxon>Mortierellomycetes</taxon>
        <taxon>Mortierellales</taxon>
        <taxon>Mortierellaceae</taxon>
        <taxon>Lunasporangiospora</taxon>
    </lineage>
</organism>
<dbReference type="SMART" id="SM00355">
    <property type="entry name" value="ZnF_C2H2"/>
    <property type="match status" value="10"/>
</dbReference>
<feature type="compositionally biased region" description="Acidic residues" evidence="10">
    <location>
        <begin position="131"/>
        <end position="142"/>
    </location>
</feature>
<feature type="domain" description="C2H2-type" evidence="11">
    <location>
        <begin position="373"/>
        <end position="403"/>
    </location>
</feature>
<feature type="non-terminal residue" evidence="12">
    <location>
        <position position="658"/>
    </location>
</feature>
<feature type="region of interest" description="Disordered" evidence="10">
    <location>
        <begin position="164"/>
        <end position="207"/>
    </location>
</feature>
<evidence type="ECO:0000256" key="6">
    <source>
        <dbReference type="ARBA" id="ARBA00023015"/>
    </source>
</evidence>
<comment type="caution">
    <text evidence="12">The sequence shown here is derived from an EMBL/GenBank/DDBJ whole genome shotgun (WGS) entry which is preliminary data.</text>
</comment>
<dbReference type="FunFam" id="3.30.160.60:FF:002343">
    <property type="entry name" value="Zinc finger protein 33A"/>
    <property type="match status" value="1"/>
</dbReference>
<sequence>MTTTITVLPSLPSLTGSTSATTSVSTSPSPLPSPSPTLSSHERGEDLPYASATNTRKRKGPISEDSGHANIRNKKYSLRARSASLERTASKLSICSIQASEDSGSESGGYSYNESTSNYNSGSEDDFRPDGEDDNNDIDNSDVEGISKSKANQGSIRIEVAVTGSARASAKASRSIPKGAAPSSSPDTDPSISPPVSSSKASPAKRQLKGGRYKCLYPECNKSYSKPSRLAEHERVHTGERPYKCHIPGCDASFTREYHFAVHLKSHDSTREFECPAPGCSKSFITKDKLTRHLSIHDDLPELKDSYPTTPTSPASPASTPSPLVEDENIDRGSMSDVQEHSNLLRRTLRRGSSVDPETLERVAEEIKQAKMYACQWEGCLRRFKKHRQLKAHVCIVHENRKPYPCDHEGCEMSFLTPSKLRKHKLTHSDALRYGCMIQGCESYFSKWSQLQKHTTLYHKTVECPVCSKSVRKAALAAHLLTHDSSRPKIPCEHEGCSRIFSTKRTLAVHIRDAHTVLSGDVFHCEVEGCTQVFDFKHRLKVHMKRKHKSDDPSTVATTTTRKVRSDAIQRNLLETMFGFTEADAREKLPVACILDGCPRRFTTERLMIRHAVSAGGHGDSLGRDAINELLQDRKLSSIEVTDTDMEAQSIRDAFDKK</sequence>
<evidence type="ECO:0000256" key="9">
    <source>
        <dbReference type="PROSITE-ProRule" id="PRU00042"/>
    </source>
</evidence>
<keyword evidence="3" id="KW-0677">Repeat</keyword>
<dbReference type="GO" id="GO:0003712">
    <property type="term" value="F:transcription coregulator activity"/>
    <property type="evidence" value="ECO:0007669"/>
    <property type="project" value="TreeGrafter"/>
</dbReference>
<keyword evidence="7" id="KW-0804">Transcription</keyword>
<feature type="domain" description="C2H2-type" evidence="11">
    <location>
        <begin position="243"/>
        <end position="272"/>
    </location>
</feature>
<feature type="compositionally biased region" description="Low complexity" evidence="10">
    <location>
        <begin position="108"/>
        <end position="122"/>
    </location>
</feature>
<dbReference type="FunFam" id="3.30.160.60:FF:001102">
    <property type="entry name" value="Transcription factor IIIA"/>
    <property type="match status" value="1"/>
</dbReference>
<dbReference type="PANTHER" id="PTHR46179:SF13">
    <property type="entry name" value="C2H2-TYPE DOMAIN-CONTAINING PROTEIN"/>
    <property type="match status" value="1"/>
</dbReference>
<keyword evidence="2" id="KW-0479">Metal-binding</keyword>
<feature type="compositionally biased region" description="Low complexity" evidence="10">
    <location>
        <begin position="165"/>
        <end position="204"/>
    </location>
</feature>
<proteinExistence type="predicted"/>
<comment type="subcellular location">
    <subcellularLocation>
        <location evidence="1">Nucleus</location>
    </subcellularLocation>
</comment>
<feature type="domain" description="C2H2-type" evidence="11">
    <location>
        <begin position="213"/>
        <end position="242"/>
    </location>
</feature>
<evidence type="ECO:0000259" key="11">
    <source>
        <dbReference type="PROSITE" id="PS50157"/>
    </source>
</evidence>
<name>A0A9P6FNN9_9FUNG</name>
<dbReference type="PROSITE" id="PS00028">
    <property type="entry name" value="ZINC_FINGER_C2H2_1"/>
    <property type="match status" value="8"/>
</dbReference>
<dbReference type="Pfam" id="PF00096">
    <property type="entry name" value="zf-C2H2"/>
    <property type="match status" value="2"/>
</dbReference>
<dbReference type="SUPFAM" id="SSF57667">
    <property type="entry name" value="beta-beta-alpha zinc fingers"/>
    <property type="match status" value="5"/>
</dbReference>
<dbReference type="EMBL" id="JAABOA010003520">
    <property type="protein sequence ID" value="KAF9578569.1"/>
    <property type="molecule type" value="Genomic_DNA"/>
</dbReference>
<feature type="domain" description="C2H2-type" evidence="11">
    <location>
        <begin position="273"/>
        <end position="302"/>
    </location>
</feature>
<evidence type="ECO:0000256" key="8">
    <source>
        <dbReference type="ARBA" id="ARBA00023242"/>
    </source>
</evidence>
<keyword evidence="6" id="KW-0805">Transcription regulation</keyword>
<dbReference type="Gene3D" id="3.30.160.60">
    <property type="entry name" value="Classic Zinc Finger"/>
    <property type="match status" value="7"/>
</dbReference>
<dbReference type="AlphaFoldDB" id="A0A9P6FNN9"/>